<keyword evidence="1 7" id="KW-0645">Protease</keyword>
<keyword evidence="2" id="KW-0732">Signal</keyword>
<dbReference type="GO" id="GO:0004252">
    <property type="term" value="F:serine-type endopeptidase activity"/>
    <property type="evidence" value="ECO:0007669"/>
    <property type="project" value="InterPro"/>
</dbReference>
<keyword evidence="4" id="KW-0720">Serine protease</keyword>
<evidence type="ECO:0000256" key="2">
    <source>
        <dbReference type="ARBA" id="ARBA00022729"/>
    </source>
</evidence>
<dbReference type="Gene3D" id="2.40.10.10">
    <property type="entry name" value="Trypsin-like serine proteases"/>
    <property type="match status" value="2"/>
</dbReference>
<proteinExistence type="predicted"/>
<keyword evidence="7" id="KW-0472">Membrane</keyword>
<organism evidence="7 8">
    <name type="scientific">Labeo rohita</name>
    <name type="common">Indian major carp</name>
    <name type="synonym">Cyprinus rohita</name>
    <dbReference type="NCBI Taxonomy" id="84645"/>
    <lineage>
        <taxon>Eukaryota</taxon>
        <taxon>Metazoa</taxon>
        <taxon>Chordata</taxon>
        <taxon>Craniata</taxon>
        <taxon>Vertebrata</taxon>
        <taxon>Euteleostomi</taxon>
        <taxon>Actinopterygii</taxon>
        <taxon>Neopterygii</taxon>
        <taxon>Teleostei</taxon>
        <taxon>Ostariophysi</taxon>
        <taxon>Cypriniformes</taxon>
        <taxon>Cyprinidae</taxon>
        <taxon>Labeoninae</taxon>
        <taxon>Labeonini</taxon>
        <taxon>Labeo</taxon>
    </lineage>
</organism>
<dbReference type="SUPFAM" id="SSF50494">
    <property type="entry name" value="Trypsin-like serine proteases"/>
    <property type="match status" value="2"/>
</dbReference>
<dbReference type="Pfam" id="PF00089">
    <property type="entry name" value="Trypsin"/>
    <property type="match status" value="2"/>
</dbReference>
<feature type="domain" description="Peptidase S1" evidence="6">
    <location>
        <begin position="296"/>
        <end position="481"/>
    </location>
</feature>
<dbReference type="InterPro" id="IPR009003">
    <property type="entry name" value="Peptidase_S1_PA"/>
</dbReference>
<evidence type="ECO:0000313" key="7">
    <source>
        <dbReference type="EMBL" id="RXN05827.1"/>
    </source>
</evidence>
<evidence type="ECO:0000256" key="3">
    <source>
        <dbReference type="ARBA" id="ARBA00022801"/>
    </source>
</evidence>
<sequence>MVNNAGSLCQLDVCGRTSLKTKIVGGENAKAGDWPWQVSIHATGLGHYCGGTLINTDWVLSAANCFEWFSAPHIVMYLGRLNQSGSNSYETNRTASRIIKHPNFNFSNADNDIALIQLSSSVTFSDYIRPVCLAAAGSVFAAGTESWVTGWGFLQNGGAQFPDILQEVMIPIVSNSDCNNAYGEIKISITNNMICAGLLNQGGKGACQGDSGGPMVSRKGSLWIQSGIVSFGEECADPIFPTVFSRVSQYQDWIKSYTGSLCQLDVCGRSSLKTKIVGGSLCQLDVCGRSSLKTKIVGGENVKAGDWPWQVSIHATGLGHYCGGTLINKDWVLSAANCFEWFSAPHIVMYLGRLSQSGSNSYETNRTASRIIKHPNFNFSNADNDIALIQLSSSVTFSDYIRPVCLAAAGSVFAAGTESWVTGWGFLQNGGAQFPDILQEVMIPIVSNSDCNNAYGEIKISITNNMICAGLLIQGGKGACQIGNCLLKKCENEHQTRPWLPTRWTKHFLYEEKKGNRATDQNNVGMLASTIYRE</sequence>
<dbReference type="InterPro" id="IPR001254">
    <property type="entry name" value="Trypsin_dom"/>
</dbReference>
<feature type="domain" description="Peptidase S1" evidence="6">
    <location>
        <begin position="23"/>
        <end position="259"/>
    </location>
</feature>
<dbReference type="InterPro" id="IPR043504">
    <property type="entry name" value="Peptidase_S1_PA_chymotrypsin"/>
</dbReference>
<evidence type="ECO:0000313" key="8">
    <source>
        <dbReference type="Proteomes" id="UP000290572"/>
    </source>
</evidence>
<dbReference type="AlphaFoldDB" id="A0A498LJM6"/>
<dbReference type="InterPro" id="IPR033116">
    <property type="entry name" value="TRYPSIN_SER"/>
</dbReference>
<dbReference type="FunFam" id="2.40.10.10:FF:000024">
    <property type="entry name" value="Serine protease 53"/>
    <property type="match status" value="2"/>
</dbReference>
<dbReference type="InterPro" id="IPR001314">
    <property type="entry name" value="Peptidase_S1A"/>
</dbReference>
<keyword evidence="8" id="KW-1185">Reference proteome</keyword>
<name>A0A498LJM6_LABRO</name>
<gene>
    <name evidence="7" type="ORF">ROHU_012583</name>
</gene>
<evidence type="ECO:0000259" key="6">
    <source>
        <dbReference type="PROSITE" id="PS50240"/>
    </source>
</evidence>
<dbReference type="STRING" id="84645.A0A498LJM6"/>
<dbReference type="CDD" id="cd00190">
    <property type="entry name" value="Tryp_SPc"/>
    <property type="match status" value="2"/>
</dbReference>
<dbReference type="Proteomes" id="UP000290572">
    <property type="component" value="Unassembled WGS sequence"/>
</dbReference>
<protein>
    <submittedName>
        <fullName evidence="7">Transmembrane protease serine 9-like protein</fullName>
    </submittedName>
</protein>
<dbReference type="EMBL" id="QBIY01013391">
    <property type="protein sequence ID" value="RXN05827.1"/>
    <property type="molecule type" value="Genomic_DNA"/>
</dbReference>
<keyword evidence="3" id="KW-0378">Hydrolase</keyword>
<dbReference type="PRINTS" id="PR00722">
    <property type="entry name" value="CHYMOTRYPSIN"/>
</dbReference>
<dbReference type="GO" id="GO:0006508">
    <property type="term" value="P:proteolysis"/>
    <property type="evidence" value="ECO:0007669"/>
    <property type="project" value="UniProtKB-KW"/>
</dbReference>
<accession>A0A498LJM6</accession>
<dbReference type="PANTHER" id="PTHR24252">
    <property type="entry name" value="ACROSIN-RELATED"/>
    <property type="match status" value="1"/>
</dbReference>
<dbReference type="PROSITE" id="PS00135">
    <property type="entry name" value="TRYPSIN_SER"/>
    <property type="match status" value="1"/>
</dbReference>
<keyword evidence="5" id="KW-1015">Disulfide bond</keyword>
<evidence type="ECO:0000256" key="1">
    <source>
        <dbReference type="ARBA" id="ARBA00022670"/>
    </source>
</evidence>
<comment type="caution">
    <text evidence="7">The sequence shown here is derived from an EMBL/GenBank/DDBJ whole genome shotgun (WGS) entry which is preliminary data.</text>
</comment>
<dbReference type="SMART" id="SM00020">
    <property type="entry name" value="Tryp_SPc"/>
    <property type="match status" value="2"/>
</dbReference>
<evidence type="ECO:0000256" key="5">
    <source>
        <dbReference type="ARBA" id="ARBA00023157"/>
    </source>
</evidence>
<keyword evidence="7" id="KW-0812">Transmembrane</keyword>
<dbReference type="PROSITE" id="PS50240">
    <property type="entry name" value="TRYPSIN_DOM"/>
    <property type="match status" value="2"/>
</dbReference>
<dbReference type="PANTHER" id="PTHR24252:SF7">
    <property type="entry name" value="HYALIN"/>
    <property type="match status" value="1"/>
</dbReference>
<reference evidence="7 8" key="1">
    <citation type="submission" date="2018-03" db="EMBL/GenBank/DDBJ databases">
        <title>Draft genome sequence of Rohu Carp (Labeo rohita).</title>
        <authorList>
            <person name="Das P."/>
            <person name="Kushwaha B."/>
            <person name="Joshi C.G."/>
            <person name="Kumar D."/>
            <person name="Nagpure N.S."/>
            <person name="Sahoo L."/>
            <person name="Das S.P."/>
            <person name="Bit A."/>
            <person name="Patnaik S."/>
            <person name="Meher P.K."/>
            <person name="Jayasankar P."/>
            <person name="Koringa P.G."/>
            <person name="Patel N.V."/>
            <person name="Hinsu A.T."/>
            <person name="Kumar R."/>
            <person name="Pandey M."/>
            <person name="Agarwal S."/>
            <person name="Srivastava S."/>
            <person name="Singh M."/>
            <person name="Iquebal M.A."/>
            <person name="Jaiswal S."/>
            <person name="Angadi U.B."/>
            <person name="Kumar N."/>
            <person name="Raza M."/>
            <person name="Shah T.M."/>
            <person name="Rai A."/>
            <person name="Jena J.K."/>
        </authorList>
    </citation>
    <scope>NUCLEOTIDE SEQUENCE [LARGE SCALE GENOMIC DNA]</scope>
    <source>
        <strain evidence="7">DASCIFA01</strain>
        <tissue evidence="7">Testis</tissue>
    </source>
</reference>
<evidence type="ECO:0000256" key="4">
    <source>
        <dbReference type="ARBA" id="ARBA00022825"/>
    </source>
</evidence>